<protein>
    <submittedName>
        <fullName evidence="5">ABC-2 type transport system ATP-binding protein</fullName>
    </submittedName>
</protein>
<dbReference type="PROSITE" id="PS50893">
    <property type="entry name" value="ABC_TRANSPORTER_2"/>
    <property type="match status" value="1"/>
</dbReference>
<gene>
    <name evidence="5" type="ORF">SAMN05444972_101486</name>
</gene>
<dbReference type="GO" id="GO:0016887">
    <property type="term" value="F:ATP hydrolysis activity"/>
    <property type="evidence" value="ECO:0007669"/>
    <property type="project" value="InterPro"/>
</dbReference>
<organism evidence="5 6">
    <name type="scientific">Marininema halotolerans</name>
    <dbReference type="NCBI Taxonomy" id="1155944"/>
    <lineage>
        <taxon>Bacteria</taxon>
        <taxon>Bacillati</taxon>
        <taxon>Bacillota</taxon>
        <taxon>Bacilli</taxon>
        <taxon>Bacillales</taxon>
        <taxon>Thermoactinomycetaceae</taxon>
        <taxon>Marininema</taxon>
    </lineage>
</organism>
<evidence type="ECO:0000259" key="4">
    <source>
        <dbReference type="PROSITE" id="PS50893"/>
    </source>
</evidence>
<dbReference type="InterPro" id="IPR027417">
    <property type="entry name" value="P-loop_NTPase"/>
</dbReference>
<reference evidence="6" key="1">
    <citation type="submission" date="2016-10" db="EMBL/GenBank/DDBJ databases">
        <authorList>
            <person name="Varghese N."/>
            <person name="Submissions S."/>
        </authorList>
    </citation>
    <scope>NUCLEOTIDE SEQUENCE [LARGE SCALE GENOMIC DNA]</scope>
    <source>
        <strain evidence="6">DSM 45789</strain>
    </source>
</reference>
<dbReference type="AlphaFoldDB" id="A0A1I6PBT2"/>
<dbReference type="Proteomes" id="UP000198660">
    <property type="component" value="Unassembled WGS sequence"/>
</dbReference>
<dbReference type="SMART" id="SM00382">
    <property type="entry name" value="AAA"/>
    <property type="match status" value="1"/>
</dbReference>
<dbReference type="PROSITE" id="PS00211">
    <property type="entry name" value="ABC_TRANSPORTER_1"/>
    <property type="match status" value="1"/>
</dbReference>
<keyword evidence="1" id="KW-0813">Transport</keyword>
<accession>A0A1I6PBT2</accession>
<name>A0A1I6PBT2_9BACL</name>
<keyword evidence="6" id="KW-1185">Reference proteome</keyword>
<dbReference type="InterPro" id="IPR003439">
    <property type="entry name" value="ABC_transporter-like_ATP-bd"/>
</dbReference>
<keyword evidence="2" id="KW-0547">Nucleotide-binding</keyword>
<dbReference type="InterPro" id="IPR003593">
    <property type="entry name" value="AAA+_ATPase"/>
</dbReference>
<keyword evidence="3 5" id="KW-0067">ATP-binding</keyword>
<dbReference type="CDD" id="cd03230">
    <property type="entry name" value="ABC_DR_subfamily_A"/>
    <property type="match status" value="1"/>
</dbReference>
<dbReference type="Gene3D" id="3.40.50.300">
    <property type="entry name" value="P-loop containing nucleotide triphosphate hydrolases"/>
    <property type="match status" value="1"/>
</dbReference>
<dbReference type="Pfam" id="PF00005">
    <property type="entry name" value="ABC_tran"/>
    <property type="match status" value="1"/>
</dbReference>
<dbReference type="InterPro" id="IPR017871">
    <property type="entry name" value="ABC_transporter-like_CS"/>
</dbReference>
<dbReference type="PANTHER" id="PTHR42939:SF1">
    <property type="entry name" value="ABC TRANSPORTER ATP-BINDING PROTEIN ALBC-RELATED"/>
    <property type="match status" value="1"/>
</dbReference>
<dbReference type="InterPro" id="IPR051782">
    <property type="entry name" value="ABC_Transporter_VariousFunc"/>
</dbReference>
<evidence type="ECO:0000256" key="3">
    <source>
        <dbReference type="ARBA" id="ARBA00022840"/>
    </source>
</evidence>
<evidence type="ECO:0000313" key="6">
    <source>
        <dbReference type="Proteomes" id="UP000198660"/>
    </source>
</evidence>
<feature type="domain" description="ABC transporter" evidence="4">
    <location>
        <begin position="7"/>
        <end position="232"/>
    </location>
</feature>
<dbReference type="RefSeq" id="WP_091833283.1">
    <property type="nucleotide sequence ID" value="NZ_FPAA01000001.1"/>
</dbReference>
<evidence type="ECO:0000313" key="5">
    <source>
        <dbReference type="EMBL" id="SFS37595.1"/>
    </source>
</evidence>
<evidence type="ECO:0000256" key="2">
    <source>
        <dbReference type="ARBA" id="ARBA00022741"/>
    </source>
</evidence>
<dbReference type="SUPFAM" id="SSF52540">
    <property type="entry name" value="P-loop containing nucleoside triphosphate hydrolases"/>
    <property type="match status" value="1"/>
</dbReference>
<dbReference type="OrthoDB" id="2960217at2"/>
<sequence>MNNIPAIQLDCVSKSYNDFMLEPLSISLEKGLSYALIGPNGSGKSTLFRILNGLLQPSTGSIQIAGLTPKLADVDIKMRVGYVPESPTDHGQVRASEVIDFISRLYPRWDGKLCADLLEQCEVSTDQSYNRMSKGMKKKLSFVLALSARPEILLLDEPMDGLDFFAQKFFTEQIHHVLQQEGTSVLMATHRVEDIRRISDVILLLNKGRFLGEFEKDHLLDQWKTLWIDRLPPHPQEIAGVVEWEEGPLHRLVTHNHMQTVEYLAASGMSITRSTSLELDEILTIMLRNPHICSS</sequence>
<proteinExistence type="predicted"/>
<dbReference type="PANTHER" id="PTHR42939">
    <property type="entry name" value="ABC TRANSPORTER ATP-BINDING PROTEIN ALBC-RELATED"/>
    <property type="match status" value="1"/>
</dbReference>
<dbReference type="EMBL" id="FPAA01000001">
    <property type="protein sequence ID" value="SFS37595.1"/>
    <property type="molecule type" value="Genomic_DNA"/>
</dbReference>
<dbReference type="GO" id="GO:0005524">
    <property type="term" value="F:ATP binding"/>
    <property type="evidence" value="ECO:0007669"/>
    <property type="project" value="UniProtKB-KW"/>
</dbReference>
<evidence type="ECO:0000256" key="1">
    <source>
        <dbReference type="ARBA" id="ARBA00022448"/>
    </source>
</evidence>